<dbReference type="GeneID" id="110981184"/>
<evidence type="ECO:0000256" key="4">
    <source>
        <dbReference type="ARBA" id="ARBA00004906"/>
    </source>
</evidence>
<evidence type="ECO:0000313" key="19">
    <source>
        <dbReference type="Proteomes" id="UP000694845"/>
    </source>
</evidence>
<keyword evidence="6" id="KW-0963">Cytoplasm</keyword>
<keyword evidence="9" id="KW-0677">Repeat</keyword>
<evidence type="ECO:0000256" key="13">
    <source>
        <dbReference type="ARBA" id="ARBA00022833"/>
    </source>
</evidence>
<keyword evidence="7" id="KW-0853">WD repeat</keyword>
<evidence type="ECO:0000313" key="20">
    <source>
        <dbReference type="RefSeq" id="XP_022094224.1"/>
    </source>
</evidence>
<evidence type="ECO:0000256" key="11">
    <source>
        <dbReference type="ARBA" id="ARBA00022771"/>
    </source>
</evidence>
<keyword evidence="11 16" id="KW-0479">Metal-binding</keyword>
<dbReference type="InterPro" id="IPR056527">
    <property type="entry name" value="WD40_RFWD3"/>
</dbReference>
<evidence type="ECO:0000256" key="7">
    <source>
        <dbReference type="ARBA" id="ARBA00022574"/>
    </source>
</evidence>
<comment type="catalytic activity">
    <reaction evidence="1">
        <text>S-ubiquitinyl-[E2 ubiquitin-conjugating enzyme]-L-cysteine + [acceptor protein]-L-lysine = [E2 ubiquitin-conjugating enzyme]-L-cysteine + N(6)-ubiquitinyl-[acceptor protein]-L-lysine.</text>
        <dbReference type="EC" id="2.3.2.27"/>
    </reaction>
</comment>
<dbReference type="EC" id="2.3.2.27" evidence="5"/>
<evidence type="ECO:0000256" key="16">
    <source>
        <dbReference type="PROSITE-ProRule" id="PRU00175"/>
    </source>
</evidence>
<organism evidence="19 20">
    <name type="scientific">Acanthaster planci</name>
    <name type="common">Crown-of-thorns starfish</name>
    <dbReference type="NCBI Taxonomy" id="133434"/>
    <lineage>
        <taxon>Eukaryota</taxon>
        <taxon>Metazoa</taxon>
        <taxon>Echinodermata</taxon>
        <taxon>Eleutherozoa</taxon>
        <taxon>Asterozoa</taxon>
        <taxon>Asteroidea</taxon>
        <taxon>Valvatacea</taxon>
        <taxon>Valvatida</taxon>
        <taxon>Acanthasteridae</taxon>
        <taxon>Acanthaster</taxon>
    </lineage>
</organism>
<keyword evidence="11 16" id="KW-0863">Zinc-finger</keyword>
<gene>
    <name evidence="20" type="primary">LOC110981184</name>
</gene>
<accession>A0A8B7YLT3</accession>
<dbReference type="PROSITE" id="PS50089">
    <property type="entry name" value="ZF_RING_2"/>
    <property type="match status" value="1"/>
</dbReference>
<keyword evidence="12" id="KW-0833">Ubl conjugation pathway</keyword>
<dbReference type="GO" id="GO:0008270">
    <property type="term" value="F:zinc ion binding"/>
    <property type="evidence" value="ECO:0007669"/>
    <property type="project" value="UniProtKB-KW"/>
</dbReference>
<feature type="compositionally biased region" description="Polar residues" evidence="17">
    <location>
        <begin position="85"/>
        <end position="126"/>
    </location>
</feature>
<evidence type="ECO:0000256" key="1">
    <source>
        <dbReference type="ARBA" id="ARBA00000900"/>
    </source>
</evidence>
<dbReference type="AlphaFoldDB" id="A0A8B7YLT3"/>
<keyword evidence="14" id="KW-0234">DNA repair</keyword>
<keyword evidence="8" id="KW-0808">Transferase</keyword>
<feature type="compositionally biased region" description="Polar residues" evidence="17">
    <location>
        <begin position="491"/>
        <end position="506"/>
    </location>
</feature>
<dbReference type="OrthoDB" id="5600418at2759"/>
<keyword evidence="19" id="KW-1185">Reference proteome</keyword>
<feature type="region of interest" description="Disordered" evidence="17">
    <location>
        <begin position="191"/>
        <end position="210"/>
    </location>
</feature>
<dbReference type="CDD" id="cd16450">
    <property type="entry name" value="mRING-C3HGC3_RFWD3"/>
    <property type="match status" value="1"/>
</dbReference>
<dbReference type="Gene3D" id="3.30.40.10">
    <property type="entry name" value="Zinc/RING finger domain, C3HC4 (zinc finger)"/>
    <property type="match status" value="1"/>
</dbReference>
<evidence type="ECO:0000256" key="8">
    <source>
        <dbReference type="ARBA" id="ARBA00022679"/>
    </source>
</evidence>
<reference evidence="20" key="1">
    <citation type="submission" date="2025-08" db="UniProtKB">
        <authorList>
            <consortium name="RefSeq"/>
        </authorList>
    </citation>
    <scope>IDENTIFICATION</scope>
</reference>
<evidence type="ECO:0000256" key="10">
    <source>
        <dbReference type="ARBA" id="ARBA00022763"/>
    </source>
</evidence>
<feature type="region of interest" description="Disordered" evidence="17">
    <location>
        <begin position="224"/>
        <end position="283"/>
    </location>
</feature>
<dbReference type="Gene3D" id="2.130.10.10">
    <property type="entry name" value="YVTN repeat-like/Quinoprotein amine dehydrogenase"/>
    <property type="match status" value="1"/>
</dbReference>
<dbReference type="SMART" id="SM00320">
    <property type="entry name" value="WD40"/>
    <property type="match status" value="3"/>
</dbReference>
<dbReference type="PANTHER" id="PTHR16047:SF7">
    <property type="entry name" value="E3 UBIQUITIN-PROTEIN LIGASE RFWD3"/>
    <property type="match status" value="1"/>
</dbReference>
<feature type="compositionally biased region" description="Polar residues" evidence="17">
    <location>
        <begin position="333"/>
        <end position="352"/>
    </location>
</feature>
<evidence type="ECO:0000256" key="3">
    <source>
        <dbReference type="ARBA" id="ARBA00004496"/>
    </source>
</evidence>
<feature type="compositionally biased region" description="Polar residues" evidence="17">
    <location>
        <begin position="36"/>
        <end position="47"/>
    </location>
</feature>
<dbReference type="InterPro" id="IPR001680">
    <property type="entry name" value="WD40_rpt"/>
</dbReference>
<evidence type="ECO:0000256" key="2">
    <source>
        <dbReference type="ARBA" id="ARBA00004322"/>
    </source>
</evidence>
<dbReference type="InterPro" id="IPR015943">
    <property type="entry name" value="WD40/YVTN_repeat-like_dom_sf"/>
</dbReference>
<evidence type="ECO:0000256" key="6">
    <source>
        <dbReference type="ARBA" id="ARBA00022490"/>
    </source>
</evidence>
<dbReference type="GO" id="GO:0016567">
    <property type="term" value="P:protein ubiquitination"/>
    <property type="evidence" value="ECO:0007669"/>
    <property type="project" value="InterPro"/>
</dbReference>
<sequence length="871" mass="93960">MSSALTDQSGGTTDGDGPSGTFFRRSDPSPSETRHPSTGPSDQAGNTSHPGSGSHSDDDEDSESLLQDLPRVRTLADQSGHRPDSTSQSSHGGTLPTSTRWSEAVLPNQSQPGPSHTGPSRTLSATEDSEGTSEVIHAPHQRRRMILNSMDDEEDGHQSVTIDLTQLLPGQSSASVVVTSQLDANRPRRRLVIPAEYDEDTESDGDSDSIVIEVSDTDEVMEVDTDRIEPQGPGSEPSRTTPALVAAHIEATHIDTPAGSISEPGPSRPTPAPEQSQAVAVPDGFVPVVPAESVSGSAARLAQVAPVAGPTQVAPAPSHATPAAGPLHVAPATGSSQVALAAPPSSSRIPTQGTGGDFKSPKRVTTSSCAVPDESDDDSQSCIICYEPWTNSGEHRLASLRCGHLFGHCCILKWLKANQKCPQCNAKAKKTDIRIIYAKSLRTVDTSERDRALEELKKEKEVRRKVEIDMAQANLQLRMAMQEMNRLKAQLSAQEDQLRSTSLSKHPSTAGQPTTSTSQQSEAASGPQGQYVLDKTIQISQTGNSRVMGFDQFQSALVVSMPSPNQLFPGFGVKKVSAVDMRCTQYVPIHTAMIRALIFNGRNDGLMLTASVDKTIKMTSLISNAVVQTYKTDAPAWSCAWNSSDVNYIYAGLQNGAILIYDTRQVNQEVHRLALDNSRCPIVSLNYVPRAADQSLGCGGLLMASLGGMSFWEQTSDLDFKPHLLQMDGKCTSLSFHNNSRHCLASFRPNQNYNSTRHVMCELKNERNAATSSNEVACYPVQTFYGGPTMKVLTRSTLYQSPDKPDQLYACSGDEASSSALIWDTANGNQVQKLTVNATVLDVCPFQFNQHSFLAALTEKQVKLYKWQSNR</sequence>
<feature type="compositionally biased region" description="Basic and acidic residues" evidence="17">
    <location>
        <begin position="24"/>
        <end position="35"/>
    </location>
</feature>
<dbReference type="SUPFAM" id="SSF57850">
    <property type="entry name" value="RING/U-box"/>
    <property type="match status" value="1"/>
</dbReference>
<dbReference type="InterPro" id="IPR036322">
    <property type="entry name" value="WD40_repeat_dom_sf"/>
</dbReference>
<feature type="compositionally biased region" description="Low complexity" evidence="17">
    <location>
        <begin position="507"/>
        <end position="526"/>
    </location>
</feature>
<dbReference type="GO" id="GO:0016605">
    <property type="term" value="C:PML body"/>
    <property type="evidence" value="ECO:0007669"/>
    <property type="project" value="UniProtKB-SubCell"/>
</dbReference>
<dbReference type="InterPro" id="IPR013083">
    <property type="entry name" value="Znf_RING/FYVE/PHD"/>
</dbReference>
<dbReference type="CTD" id="55159"/>
<dbReference type="Pfam" id="PF23419">
    <property type="entry name" value="WD40_RFWD3"/>
    <property type="match status" value="1"/>
</dbReference>
<name>A0A8B7YLT3_ACAPL</name>
<dbReference type="GO" id="GO:0005737">
    <property type="term" value="C:cytoplasm"/>
    <property type="evidence" value="ECO:0007669"/>
    <property type="project" value="UniProtKB-SubCell"/>
</dbReference>
<feature type="domain" description="RING-type" evidence="18">
    <location>
        <begin position="382"/>
        <end position="425"/>
    </location>
</feature>
<dbReference type="InterPro" id="IPR037381">
    <property type="entry name" value="RFWD3"/>
</dbReference>
<proteinExistence type="predicted"/>
<dbReference type="InterPro" id="IPR001841">
    <property type="entry name" value="Znf_RING"/>
</dbReference>
<keyword evidence="15" id="KW-0539">Nucleus</keyword>
<evidence type="ECO:0000256" key="5">
    <source>
        <dbReference type="ARBA" id="ARBA00012483"/>
    </source>
</evidence>
<dbReference type="GO" id="GO:0061630">
    <property type="term" value="F:ubiquitin protein ligase activity"/>
    <property type="evidence" value="ECO:0007669"/>
    <property type="project" value="UniProtKB-EC"/>
</dbReference>
<dbReference type="KEGG" id="aplc:110981184"/>
<feature type="compositionally biased region" description="Acidic residues" evidence="17">
    <location>
        <begin position="196"/>
        <end position="207"/>
    </location>
</feature>
<evidence type="ECO:0000256" key="9">
    <source>
        <dbReference type="ARBA" id="ARBA00022737"/>
    </source>
</evidence>
<evidence type="ECO:0000256" key="15">
    <source>
        <dbReference type="ARBA" id="ARBA00023242"/>
    </source>
</evidence>
<evidence type="ECO:0000256" key="17">
    <source>
        <dbReference type="SAM" id="MobiDB-lite"/>
    </source>
</evidence>
<dbReference type="PANTHER" id="PTHR16047">
    <property type="entry name" value="RFWD3 PROTEIN"/>
    <property type="match status" value="1"/>
</dbReference>
<comment type="subcellular location">
    <subcellularLocation>
        <location evidence="3">Cytoplasm</location>
    </subcellularLocation>
    <subcellularLocation>
        <location evidence="2">Nucleus</location>
        <location evidence="2">PML body</location>
    </subcellularLocation>
</comment>
<keyword evidence="13" id="KW-0862">Zinc</keyword>
<feature type="region of interest" description="Disordered" evidence="17">
    <location>
        <begin position="1"/>
        <end position="158"/>
    </location>
</feature>
<dbReference type="Proteomes" id="UP000694845">
    <property type="component" value="Unplaced"/>
</dbReference>
<protein>
    <recommendedName>
        <fullName evidence="5">RING-type E3 ubiquitin transferase</fullName>
        <ecNumber evidence="5">2.3.2.27</ecNumber>
    </recommendedName>
</protein>
<evidence type="ECO:0000256" key="14">
    <source>
        <dbReference type="ARBA" id="ARBA00023204"/>
    </source>
</evidence>
<keyword evidence="10" id="KW-0227">DNA damage</keyword>
<dbReference type="Pfam" id="PF13639">
    <property type="entry name" value="zf-RING_2"/>
    <property type="match status" value="1"/>
</dbReference>
<comment type="pathway">
    <text evidence="4">Protein modification; protein ubiquitination.</text>
</comment>
<feature type="compositionally biased region" description="Low complexity" evidence="17">
    <location>
        <begin position="1"/>
        <end position="11"/>
    </location>
</feature>
<feature type="region of interest" description="Disordered" evidence="17">
    <location>
        <begin position="310"/>
        <end position="379"/>
    </location>
</feature>
<dbReference type="SUPFAM" id="SSF50978">
    <property type="entry name" value="WD40 repeat-like"/>
    <property type="match status" value="1"/>
</dbReference>
<dbReference type="RefSeq" id="XP_022094224.1">
    <property type="nucleotide sequence ID" value="XM_022238532.1"/>
</dbReference>
<dbReference type="GO" id="GO:0036297">
    <property type="term" value="P:interstrand cross-link repair"/>
    <property type="evidence" value="ECO:0007669"/>
    <property type="project" value="InterPro"/>
</dbReference>
<feature type="region of interest" description="Disordered" evidence="17">
    <location>
        <begin position="488"/>
        <end position="528"/>
    </location>
</feature>
<evidence type="ECO:0000256" key="12">
    <source>
        <dbReference type="ARBA" id="ARBA00022786"/>
    </source>
</evidence>
<evidence type="ECO:0000259" key="18">
    <source>
        <dbReference type="PROSITE" id="PS50089"/>
    </source>
</evidence>